<keyword evidence="1" id="KW-1133">Transmembrane helix</keyword>
<keyword evidence="1" id="KW-0812">Transmembrane</keyword>
<protein>
    <submittedName>
        <fullName evidence="2">CLUMA_CG004979, isoform A</fullName>
    </submittedName>
</protein>
<sequence length="137" mass="16471">MAKELCEKKWTKQQKLNELMSQNMMLGYLYIYFQTTITWLQCIRVLRIETRRKLIRNVFSCPVNYLVITLTVCNFTVACNCKRNYLATIFYEAHEIITKAMFAAFNAHEIGFFSEILKCYPRRQRKAKNINYYNHKI</sequence>
<dbReference type="Proteomes" id="UP000183832">
    <property type="component" value="Unassembled WGS sequence"/>
</dbReference>
<dbReference type="EMBL" id="CVRI01000020">
    <property type="protein sequence ID" value="CRK91303.1"/>
    <property type="molecule type" value="Genomic_DNA"/>
</dbReference>
<evidence type="ECO:0000256" key="1">
    <source>
        <dbReference type="SAM" id="Phobius"/>
    </source>
</evidence>
<organism evidence="2 3">
    <name type="scientific">Clunio marinus</name>
    <dbReference type="NCBI Taxonomy" id="568069"/>
    <lineage>
        <taxon>Eukaryota</taxon>
        <taxon>Metazoa</taxon>
        <taxon>Ecdysozoa</taxon>
        <taxon>Arthropoda</taxon>
        <taxon>Hexapoda</taxon>
        <taxon>Insecta</taxon>
        <taxon>Pterygota</taxon>
        <taxon>Neoptera</taxon>
        <taxon>Endopterygota</taxon>
        <taxon>Diptera</taxon>
        <taxon>Nematocera</taxon>
        <taxon>Chironomoidea</taxon>
        <taxon>Chironomidae</taxon>
        <taxon>Clunio</taxon>
    </lineage>
</organism>
<gene>
    <name evidence="2" type="ORF">CLUMA_CG004979</name>
</gene>
<evidence type="ECO:0000313" key="2">
    <source>
        <dbReference type="EMBL" id="CRK91303.1"/>
    </source>
</evidence>
<feature type="transmembrane region" description="Helical" evidence="1">
    <location>
        <begin position="25"/>
        <end position="46"/>
    </location>
</feature>
<name>A0A1J1HTB8_9DIPT</name>
<evidence type="ECO:0000313" key="3">
    <source>
        <dbReference type="Proteomes" id="UP000183832"/>
    </source>
</evidence>
<reference evidence="2 3" key="1">
    <citation type="submission" date="2015-04" db="EMBL/GenBank/DDBJ databases">
        <authorList>
            <person name="Syromyatnikov M.Y."/>
            <person name="Popov V.N."/>
        </authorList>
    </citation>
    <scope>NUCLEOTIDE SEQUENCE [LARGE SCALE GENOMIC DNA]</scope>
</reference>
<dbReference type="AlphaFoldDB" id="A0A1J1HTB8"/>
<proteinExistence type="predicted"/>
<keyword evidence="1" id="KW-0472">Membrane</keyword>
<accession>A0A1J1HTB8</accession>
<keyword evidence="3" id="KW-1185">Reference proteome</keyword>